<sequence length="85" mass="8528">MFSSTLTIFVLFASLVSVNAQFPGPPGGRFDGPPGPPGGRFDGPPGPFGRPFRRADFNGAAAVARAGLNIVARADGDSAGHASSA</sequence>
<feature type="region of interest" description="Disordered" evidence="1">
    <location>
        <begin position="23"/>
        <end position="50"/>
    </location>
</feature>
<keyword evidence="4" id="KW-1185">Reference proteome</keyword>
<organism evidence="3 4">
    <name type="scientific">Amanita thiersii Skay4041</name>
    <dbReference type="NCBI Taxonomy" id="703135"/>
    <lineage>
        <taxon>Eukaryota</taxon>
        <taxon>Fungi</taxon>
        <taxon>Dikarya</taxon>
        <taxon>Basidiomycota</taxon>
        <taxon>Agaricomycotina</taxon>
        <taxon>Agaricomycetes</taxon>
        <taxon>Agaricomycetidae</taxon>
        <taxon>Agaricales</taxon>
        <taxon>Pluteineae</taxon>
        <taxon>Amanitaceae</taxon>
        <taxon>Amanita</taxon>
    </lineage>
</organism>
<feature type="chain" id="PRO_5012541080" evidence="2">
    <location>
        <begin position="21"/>
        <end position="85"/>
    </location>
</feature>
<accession>A0A2A9NG94</accession>
<evidence type="ECO:0000313" key="3">
    <source>
        <dbReference type="EMBL" id="PFH47281.1"/>
    </source>
</evidence>
<evidence type="ECO:0000256" key="1">
    <source>
        <dbReference type="SAM" id="MobiDB-lite"/>
    </source>
</evidence>
<feature type="signal peptide" evidence="2">
    <location>
        <begin position="1"/>
        <end position="20"/>
    </location>
</feature>
<name>A0A2A9NG94_9AGAR</name>
<evidence type="ECO:0000313" key="4">
    <source>
        <dbReference type="Proteomes" id="UP000242287"/>
    </source>
</evidence>
<dbReference type="EMBL" id="KZ302122">
    <property type="protein sequence ID" value="PFH47281.1"/>
    <property type="molecule type" value="Genomic_DNA"/>
</dbReference>
<proteinExistence type="predicted"/>
<keyword evidence="2" id="KW-0732">Signal</keyword>
<evidence type="ECO:0000256" key="2">
    <source>
        <dbReference type="SAM" id="SignalP"/>
    </source>
</evidence>
<dbReference type="Proteomes" id="UP000242287">
    <property type="component" value="Unassembled WGS sequence"/>
</dbReference>
<protein>
    <submittedName>
        <fullName evidence="3">Uncharacterized protein</fullName>
    </submittedName>
</protein>
<gene>
    <name evidence="3" type="ORF">AMATHDRAFT_6919</name>
</gene>
<reference evidence="3 4" key="1">
    <citation type="submission" date="2014-02" db="EMBL/GenBank/DDBJ databases">
        <title>Transposable element dynamics among asymbiotic and ectomycorrhizal Amanita fungi.</title>
        <authorList>
            <consortium name="DOE Joint Genome Institute"/>
            <person name="Hess J."/>
            <person name="Skrede I."/>
            <person name="Wolfe B."/>
            <person name="LaButti K."/>
            <person name="Ohm R.A."/>
            <person name="Grigoriev I.V."/>
            <person name="Pringle A."/>
        </authorList>
    </citation>
    <scope>NUCLEOTIDE SEQUENCE [LARGE SCALE GENOMIC DNA]</scope>
    <source>
        <strain evidence="3 4">SKay4041</strain>
    </source>
</reference>
<dbReference type="AlphaFoldDB" id="A0A2A9NG94"/>